<dbReference type="Pfam" id="PF01364">
    <property type="entry name" value="Peptidase_C25"/>
    <property type="match status" value="1"/>
</dbReference>
<dbReference type="SUPFAM" id="SSF52129">
    <property type="entry name" value="Caspase-like"/>
    <property type="match status" value="1"/>
</dbReference>
<dbReference type="GO" id="GO:0006508">
    <property type="term" value="P:proteolysis"/>
    <property type="evidence" value="ECO:0007669"/>
    <property type="project" value="InterPro"/>
</dbReference>
<dbReference type="EMBL" id="DSBY01000155">
    <property type="protein sequence ID" value="HDS63237.1"/>
    <property type="molecule type" value="Genomic_DNA"/>
</dbReference>
<dbReference type="InterPro" id="IPR001769">
    <property type="entry name" value="Gingipain"/>
</dbReference>
<feature type="domain" description="Gingipain" evidence="2">
    <location>
        <begin position="188"/>
        <end position="605"/>
    </location>
</feature>
<dbReference type="AlphaFoldDB" id="A0A831LQU5"/>
<dbReference type="Gene3D" id="3.40.50.1460">
    <property type="match status" value="1"/>
</dbReference>
<gene>
    <name evidence="3" type="ORF">ENN52_03735</name>
</gene>
<dbReference type="GO" id="GO:0008234">
    <property type="term" value="F:cysteine-type peptidase activity"/>
    <property type="evidence" value="ECO:0007669"/>
    <property type="project" value="InterPro"/>
</dbReference>
<evidence type="ECO:0000259" key="2">
    <source>
        <dbReference type="Pfam" id="PF01364"/>
    </source>
</evidence>
<evidence type="ECO:0000313" key="3">
    <source>
        <dbReference type="EMBL" id="HDS63237.1"/>
    </source>
</evidence>
<proteinExistence type="predicted"/>
<dbReference type="InterPro" id="IPR029030">
    <property type="entry name" value="Caspase-like_dom_sf"/>
</dbReference>
<organism evidence="3">
    <name type="scientific">Methanofollis liminatans</name>
    <dbReference type="NCBI Taxonomy" id="2201"/>
    <lineage>
        <taxon>Archaea</taxon>
        <taxon>Methanobacteriati</taxon>
        <taxon>Methanobacteriota</taxon>
        <taxon>Stenosarchaea group</taxon>
        <taxon>Methanomicrobia</taxon>
        <taxon>Methanomicrobiales</taxon>
        <taxon>Methanomicrobiaceae</taxon>
        <taxon>Methanofollis</taxon>
    </lineage>
</organism>
<dbReference type="Gene3D" id="3.40.50.10390">
    <property type="entry name" value="Gingipain r, domain 1"/>
    <property type="match status" value="1"/>
</dbReference>
<dbReference type="Gene3D" id="2.60.40.10">
    <property type="entry name" value="Immunoglobulins"/>
    <property type="match status" value="1"/>
</dbReference>
<dbReference type="InterPro" id="IPR029031">
    <property type="entry name" value="Gingipain_N_sf"/>
</dbReference>
<comment type="caution">
    <text evidence="3">The sequence shown here is derived from an EMBL/GenBank/DDBJ whole genome shotgun (WGS) entry which is preliminary data.</text>
</comment>
<dbReference type="Proteomes" id="UP000885648">
    <property type="component" value="Unassembled WGS sequence"/>
</dbReference>
<name>A0A831LQU5_9EURY</name>
<protein>
    <recommendedName>
        <fullName evidence="2">Gingipain domain-containing protein</fullName>
    </recommendedName>
</protein>
<accession>A0A831LQU5</accession>
<reference evidence="3" key="1">
    <citation type="journal article" date="2020" name="mSystems">
        <title>Genome- and Community-Level Interaction Insights into Carbon Utilization and Element Cycling Functions of Hydrothermarchaeota in Hydrothermal Sediment.</title>
        <authorList>
            <person name="Zhou Z."/>
            <person name="Liu Y."/>
            <person name="Xu W."/>
            <person name="Pan J."/>
            <person name="Luo Z.H."/>
            <person name="Li M."/>
        </authorList>
    </citation>
    <scope>NUCLEOTIDE SEQUENCE</scope>
    <source>
        <strain evidence="3">SpSt-1183</strain>
    </source>
</reference>
<sequence>MSRTILKSDSLWIMIIVGIILFALFPATGAVTGSQPIVQERSESATFNDNESLPDLAITSISWLPENPRAGDSIAFAAIVRNNGPGSLVPARLGDIWFFMLPGIKFSIDGGDAVYGGGYAIYRRDPVDPGEEFTIGAAEYWNATAGVHTVTATVDYAETFEEADETNNAFNASLTVDSGIPTEAFDLLILTPGEFVDALEPLKEHKDRTGIATAIVTLEEIERQYTDGDQPERVKRCIDDYRKGAGIVYVMLVGDCDRFPVRYVKAYNTEWGTKWYLSDLYYADLYDETYDFDDWDNNGNGIYGEMDFDGFTEQNLTKLNLDGINMYPDVMIGRVPASTADEVATYVEKVIDYEFEAYGSDWFKRALWLVDGDFGDADKKDRLDGYLADFTIVKPYEDPQWFSHADIRDYRAGVINDTVNEGVGFVNYFGHGSPLAWSWVFDQQQGWTDVTNLTNTDRLPVVFAVSCYTGRFSFDNGISSCIPADYYRSADDTEWSSTAKVADRPEPMAIQPSGYDRESLAEEFLVKHRQGAVAYVGCVDPMEYGGQDLDKYFFEAYSVGWKPPKLGYMWYYAQRQWMDTVDLRSYYAYIHMHKVMLFGDPSLRVGGISSFQPEDFAGTYTMNHDGWKGTLVLTGSGGDYIEGMPNIEGTYTGQDGAEHDVYGYVRTDTYPLPAEWGPDYKIEFFIDFADTFDESDDQRFEGLLFTQTKEAIAGTTWWHDRPFGFYAIKNGSD</sequence>
<keyword evidence="1" id="KW-0732">Signal</keyword>
<evidence type="ECO:0000256" key="1">
    <source>
        <dbReference type="ARBA" id="ARBA00022729"/>
    </source>
</evidence>
<dbReference type="InterPro" id="IPR013783">
    <property type="entry name" value="Ig-like_fold"/>
</dbReference>